<dbReference type="AlphaFoldDB" id="Q1ITI8"/>
<dbReference type="EMBL" id="CP000360">
    <property type="protein sequence ID" value="ABF39812.1"/>
    <property type="molecule type" value="Genomic_DNA"/>
</dbReference>
<dbReference type="HOGENOM" id="CLU_1608681_0_0_0"/>
<proteinExistence type="predicted"/>
<dbReference type="EnsemblBacteria" id="ABF39812">
    <property type="protein sequence ID" value="ABF39812"/>
    <property type="gene ID" value="Acid345_0807"/>
</dbReference>
<dbReference type="eggNOG" id="COG0226">
    <property type="taxonomic scope" value="Bacteria"/>
</dbReference>
<feature type="chain" id="PRO_5004191251" description="PBP domain-containing protein" evidence="1">
    <location>
        <begin position="32"/>
        <end position="165"/>
    </location>
</feature>
<evidence type="ECO:0000256" key="1">
    <source>
        <dbReference type="SAM" id="SignalP"/>
    </source>
</evidence>
<accession>Q1ITI8</accession>
<gene>
    <name evidence="2" type="ordered locus">Acid345_0807</name>
</gene>
<evidence type="ECO:0000313" key="3">
    <source>
        <dbReference type="Proteomes" id="UP000002432"/>
    </source>
</evidence>
<organism evidence="2 3">
    <name type="scientific">Koribacter versatilis (strain Ellin345)</name>
    <dbReference type="NCBI Taxonomy" id="204669"/>
    <lineage>
        <taxon>Bacteria</taxon>
        <taxon>Pseudomonadati</taxon>
        <taxon>Acidobacteriota</taxon>
        <taxon>Terriglobia</taxon>
        <taxon>Terriglobales</taxon>
        <taxon>Candidatus Korobacteraceae</taxon>
        <taxon>Candidatus Korobacter</taxon>
    </lineage>
</organism>
<name>Q1ITI8_KORVE</name>
<sequence length="165" mass="17761">MDNTVRAFMHRLRHFALLAIFALASSLYVAAKDLAVVVNKANDTKALTTADLAKVLKNVTKKWPNGQDIIIVMKDPNAPAMRVVLQKLFGMTAEQVKSLVSSANQGRPNPAFVIADSDDVALKMIASNAGAVGMVDVYAINSSVNVVKVDGKMPLEPGYLLHGVW</sequence>
<dbReference type="Proteomes" id="UP000002432">
    <property type="component" value="Chromosome"/>
</dbReference>
<dbReference type="SUPFAM" id="SSF53850">
    <property type="entry name" value="Periplasmic binding protein-like II"/>
    <property type="match status" value="1"/>
</dbReference>
<reference evidence="2 3" key="1">
    <citation type="journal article" date="2009" name="Appl. Environ. Microbiol.">
        <title>Three genomes from the phylum Acidobacteria provide insight into the lifestyles of these microorganisms in soils.</title>
        <authorList>
            <person name="Ward N.L."/>
            <person name="Challacombe J.F."/>
            <person name="Janssen P.H."/>
            <person name="Henrissat B."/>
            <person name="Coutinho P.M."/>
            <person name="Wu M."/>
            <person name="Xie G."/>
            <person name="Haft D.H."/>
            <person name="Sait M."/>
            <person name="Badger J."/>
            <person name="Barabote R.D."/>
            <person name="Bradley B."/>
            <person name="Brettin T.S."/>
            <person name="Brinkac L.M."/>
            <person name="Bruce D."/>
            <person name="Creasy T."/>
            <person name="Daugherty S.C."/>
            <person name="Davidsen T.M."/>
            <person name="DeBoy R.T."/>
            <person name="Detter J.C."/>
            <person name="Dodson R.J."/>
            <person name="Durkin A.S."/>
            <person name="Ganapathy A."/>
            <person name="Gwinn-Giglio M."/>
            <person name="Han C.S."/>
            <person name="Khouri H."/>
            <person name="Kiss H."/>
            <person name="Kothari S.P."/>
            <person name="Madupu R."/>
            <person name="Nelson K.E."/>
            <person name="Nelson W.C."/>
            <person name="Paulsen I."/>
            <person name="Penn K."/>
            <person name="Ren Q."/>
            <person name="Rosovitz M.J."/>
            <person name="Selengut J.D."/>
            <person name="Shrivastava S."/>
            <person name="Sullivan S.A."/>
            <person name="Tapia R."/>
            <person name="Thompson L.S."/>
            <person name="Watkins K.L."/>
            <person name="Yang Q."/>
            <person name="Yu C."/>
            <person name="Zafar N."/>
            <person name="Zhou L."/>
            <person name="Kuske C.R."/>
        </authorList>
    </citation>
    <scope>NUCLEOTIDE SEQUENCE [LARGE SCALE GENOMIC DNA]</scope>
    <source>
        <strain evidence="2 3">Ellin345</strain>
    </source>
</reference>
<keyword evidence="1" id="KW-0732">Signal</keyword>
<protein>
    <recommendedName>
        <fullName evidence="4">PBP domain-containing protein</fullName>
    </recommendedName>
</protein>
<evidence type="ECO:0008006" key="4">
    <source>
        <dbReference type="Google" id="ProtNLM"/>
    </source>
</evidence>
<dbReference type="STRING" id="204669.Acid345_0807"/>
<dbReference type="KEGG" id="aba:Acid345_0807"/>
<keyword evidence="3" id="KW-1185">Reference proteome</keyword>
<evidence type="ECO:0000313" key="2">
    <source>
        <dbReference type="EMBL" id="ABF39812.1"/>
    </source>
</evidence>
<dbReference type="Gene3D" id="3.40.190.10">
    <property type="entry name" value="Periplasmic binding protein-like II"/>
    <property type="match status" value="1"/>
</dbReference>
<feature type="signal peptide" evidence="1">
    <location>
        <begin position="1"/>
        <end position="31"/>
    </location>
</feature>